<sequence>MFRKLLFMILISNFASFGDNKAIESNIDRTDTMNSASKTRHRYGNENLTNNASRSERLSERVIDYNSKKQPATLSENKLCPYESRELCLIFSLSKIAKVQVATLDNETAMDRSFKSNIFDGVSKETGNSKINEERRDKEEVHSNFGKRNEDNQNSSEIQMKSPNVHCRGIRDVYIPDVQQNLPAFACTFGNNTFILSSERFLQDRRSYLDIKIDQHRLQNIKLTPKLPKGNRLKAIPVTLILNVIDNGYRIDIENDVSTKREVDQAEGNR</sequence>
<accession>A0AAJ7J8D3</accession>
<evidence type="ECO:0000256" key="1">
    <source>
        <dbReference type="SAM" id="MobiDB-lite"/>
    </source>
</evidence>
<evidence type="ECO:0000313" key="3">
    <source>
        <dbReference type="Proteomes" id="UP000694925"/>
    </source>
</evidence>
<reference evidence="4" key="1">
    <citation type="submission" date="2025-08" db="UniProtKB">
        <authorList>
            <consortium name="RefSeq"/>
        </authorList>
    </citation>
    <scope>IDENTIFICATION</scope>
    <source>
        <tissue evidence="4">Whole body</tissue>
    </source>
</reference>
<keyword evidence="3" id="KW-1185">Reference proteome</keyword>
<name>A0AAJ7J8D3_9HYME</name>
<dbReference type="KEGG" id="ccal:108628873"/>
<proteinExistence type="predicted"/>
<feature type="region of interest" description="Disordered" evidence="1">
    <location>
        <begin position="125"/>
        <end position="155"/>
    </location>
</feature>
<protein>
    <submittedName>
        <fullName evidence="4">Uncharacterized protein LOC108628873</fullName>
    </submittedName>
</protein>
<feature type="signal peptide" evidence="2">
    <location>
        <begin position="1"/>
        <end position="22"/>
    </location>
</feature>
<keyword evidence="2" id="KW-0732">Signal</keyword>
<feature type="chain" id="PRO_5042504942" evidence="2">
    <location>
        <begin position="23"/>
        <end position="270"/>
    </location>
</feature>
<dbReference type="GeneID" id="108628873"/>
<evidence type="ECO:0000256" key="2">
    <source>
        <dbReference type="SAM" id="SignalP"/>
    </source>
</evidence>
<organism evidence="3 4">
    <name type="scientific">Ceratina calcarata</name>
    <dbReference type="NCBI Taxonomy" id="156304"/>
    <lineage>
        <taxon>Eukaryota</taxon>
        <taxon>Metazoa</taxon>
        <taxon>Ecdysozoa</taxon>
        <taxon>Arthropoda</taxon>
        <taxon>Hexapoda</taxon>
        <taxon>Insecta</taxon>
        <taxon>Pterygota</taxon>
        <taxon>Neoptera</taxon>
        <taxon>Endopterygota</taxon>
        <taxon>Hymenoptera</taxon>
        <taxon>Apocrita</taxon>
        <taxon>Aculeata</taxon>
        <taxon>Apoidea</taxon>
        <taxon>Anthophila</taxon>
        <taxon>Apidae</taxon>
        <taxon>Ceratina</taxon>
        <taxon>Zadontomerus</taxon>
    </lineage>
</organism>
<dbReference type="RefSeq" id="XP_017886571.1">
    <property type="nucleotide sequence ID" value="XM_018031082.2"/>
</dbReference>
<feature type="compositionally biased region" description="Basic and acidic residues" evidence="1">
    <location>
        <begin position="131"/>
        <end position="151"/>
    </location>
</feature>
<evidence type="ECO:0000313" key="4">
    <source>
        <dbReference type="RefSeq" id="XP_017886571.1"/>
    </source>
</evidence>
<dbReference type="AlphaFoldDB" id="A0AAJ7J8D3"/>
<gene>
    <name evidence="4" type="primary">LOC108628873</name>
</gene>
<dbReference type="Proteomes" id="UP000694925">
    <property type="component" value="Unplaced"/>
</dbReference>